<dbReference type="Proteomes" id="UP000356253">
    <property type="component" value="Unassembled WGS sequence"/>
</dbReference>
<reference evidence="1" key="1">
    <citation type="submission" date="2019-09" db="EMBL/GenBank/DDBJ databases">
        <authorList>
            <person name="Rodrigo-Torres L."/>
            <person name="Arahal R. D."/>
            <person name="Lucena T."/>
        </authorList>
    </citation>
    <scope>NUCLEOTIDE SEQUENCE</scope>
    <source>
        <strain evidence="1">ISS653</strain>
    </source>
</reference>
<evidence type="ECO:0000313" key="1">
    <source>
        <dbReference type="EMBL" id="VVV02353.1"/>
    </source>
</evidence>
<protein>
    <submittedName>
        <fullName evidence="1">Uncharacterized protein</fullName>
    </submittedName>
</protein>
<sequence>MLHKKILLPLFMVMVIAQWYIPAHMIWEKEEILVSGKSYKFKIKPIDPSHPLKGKYIRLIYEEDSFTVPHIEPWMTGQEIYVLLTTDETGYAQIKSIHPNAPNTGKNNYFKVRSSHYTRDCSIQLNYPFDEFYMNEFKAPQAEKLQREMTLDSTKNVYAVVFVKDGSVVLKEVEVDGTPLSELLNTN</sequence>
<evidence type="ECO:0000313" key="2">
    <source>
        <dbReference type="Proteomes" id="UP000356253"/>
    </source>
</evidence>
<gene>
    <name evidence="1" type="ORF">FVB9532_03652</name>
</gene>
<name>A0AC61YDU0_9FLAO</name>
<dbReference type="EMBL" id="CABVMM010000018">
    <property type="protein sequence ID" value="VVV02353.1"/>
    <property type="molecule type" value="Genomic_DNA"/>
</dbReference>
<accession>A0AC61YDU0</accession>
<comment type="caution">
    <text evidence="1">The sequence shown here is derived from an EMBL/GenBank/DDBJ whole genome shotgun (WGS) entry which is preliminary data.</text>
</comment>
<proteinExistence type="predicted"/>
<keyword evidence="2" id="KW-1185">Reference proteome</keyword>
<organism evidence="1 2">
    <name type="scientific">Mesonia oceanica</name>
    <dbReference type="NCBI Taxonomy" id="2687242"/>
    <lineage>
        <taxon>Bacteria</taxon>
        <taxon>Pseudomonadati</taxon>
        <taxon>Bacteroidota</taxon>
        <taxon>Flavobacteriia</taxon>
        <taxon>Flavobacteriales</taxon>
        <taxon>Flavobacteriaceae</taxon>
        <taxon>Mesonia</taxon>
    </lineage>
</organism>